<accession>A0A3P8LEG3</accession>
<dbReference type="EMBL" id="UZAN01069152">
    <property type="protein sequence ID" value="VDP94696.1"/>
    <property type="molecule type" value="Genomic_DNA"/>
</dbReference>
<dbReference type="Proteomes" id="UP000272942">
    <property type="component" value="Unassembled WGS sequence"/>
</dbReference>
<protein>
    <submittedName>
        <fullName evidence="1">Uncharacterized protein</fullName>
    </submittedName>
</protein>
<reference evidence="1 2" key="1">
    <citation type="submission" date="2018-11" db="EMBL/GenBank/DDBJ databases">
        <authorList>
            <consortium name="Pathogen Informatics"/>
        </authorList>
    </citation>
    <scope>NUCLEOTIDE SEQUENCE [LARGE SCALE GENOMIC DNA]</scope>
    <source>
        <strain evidence="1 2">Egypt</strain>
    </source>
</reference>
<organism evidence="1 2">
    <name type="scientific">Echinostoma caproni</name>
    <dbReference type="NCBI Taxonomy" id="27848"/>
    <lineage>
        <taxon>Eukaryota</taxon>
        <taxon>Metazoa</taxon>
        <taxon>Spiralia</taxon>
        <taxon>Lophotrochozoa</taxon>
        <taxon>Platyhelminthes</taxon>
        <taxon>Trematoda</taxon>
        <taxon>Digenea</taxon>
        <taxon>Plagiorchiida</taxon>
        <taxon>Echinostomata</taxon>
        <taxon>Echinostomatoidea</taxon>
        <taxon>Echinostomatidae</taxon>
        <taxon>Echinostoma</taxon>
    </lineage>
</organism>
<keyword evidence="2" id="KW-1185">Reference proteome</keyword>
<evidence type="ECO:0000313" key="2">
    <source>
        <dbReference type="Proteomes" id="UP000272942"/>
    </source>
</evidence>
<gene>
    <name evidence="1" type="ORF">ECPE_LOCUS17405</name>
</gene>
<proteinExistence type="predicted"/>
<evidence type="ECO:0000313" key="1">
    <source>
        <dbReference type="EMBL" id="VDP94696.1"/>
    </source>
</evidence>
<sequence>MDRCDSLCQLAGQYEFPVAAGIATANQLGWIVSGYLPSLDGRYASPYFWQTARDNV</sequence>
<dbReference type="AlphaFoldDB" id="A0A3P8LEG3"/>
<name>A0A3P8LEG3_9TREM</name>